<proteinExistence type="predicted"/>
<sequence length="341" mass="34099">MALIEGVGDEVTVLFALLLVAVVLGLAWASTRAPEPVATPRDAATLPEESPSAAPTPVEHKGPAAAAGAAPDGAGGLAAGLRPRAGPAPAQGPVGEGDGGPAEPTMVLRLKFLNDTERLARVRPGDTVGGLFPRAGAASATDLPGPAAPHAAALRADAGRALVLPAAVPPCLHRHRHHLPGWPHPPLQLHGLHHVPQIAQPCALKGASPCTPELGRDGGLSHGLCPPWGLPGSWCLGREQAACPHGLSHGSRAGQRCSGGCCRSERSATSGEGRGGPGAPHSPARSVRRAPPSHLPLPCPAGSMCGGSRHAAPAPMVSAPPGWGLLPGAGAGDELPVLCYD</sequence>
<feature type="region of interest" description="Disordered" evidence="9">
    <location>
        <begin position="266"/>
        <end position="293"/>
    </location>
</feature>
<evidence type="ECO:0000313" key="11">
    <source>
        <dbReference type="Ensembl" id="ENSOSUP00000022942.1"/>
    </source>
</evidence>
<accession>A0A8C8EFN0</accession>
<evidence type="ECO:0000256" key="1">
    <source>
        <dbReference type="ARBA" id="ARBA00004123"/>
    </source>
</evidence>
<keyword evidence="7" id="KW-0472">Membrane</keyword>
<keyword evidence="8" id="KW-0539">Nucleus</keyword>
<evidence type="ECO:0000256" key="6">
    <source>
        <dbReference type="ARBA" id="ARBA00022989"/>
    </source>
</evidence>
<name>A0A8C8EFN0_9STRI</name>
<keyword evidence="10" id="KW-0732">Signal</keyword>
<feature type="region of interest" description="Disordered" evidence="9">
    <location>
        <begin position="34"/>
        <end position="103"/>
    </location>
</feature>
<dbReference type="Proteomes" id="UP000694552">
    <property type="component" value="Unplaced"/>
</dbReference>
<keyword evidence="12" id="KW-1185">Reference proteome</keyword>
<dbReference type="GO" id="GO:0005737">
    <property type="term" value="C:cytoplasm"/>
    <property type="evidence" value="ECO:0007669"/>
    <property type="project" value="UniProtKB-SubCell"/>
</dbReference>
<dbReference type="InterPro" id="IPR040352">
    <property type="entry name" value="TMUB1/2"/>
</dbReference>
<evidence type="ECO:0000256" key="7">
    <source>
        <dbReference type="ARBA" id="ARBA00023136"/>
    </source>
</evidence>
<keyword evidence="5" id="KW-0812">Transmembrane</keyword>
<feature type="compositionally biased region" description="Low complexity" evidence="9">
    <location>
        <begin position="79"/>
        <end position="93"/>
    </location>
</feature>
<evidence type="ECO:0000256" key="3">
    <source>
        <dbReference type="ARBA" id="ARBA00004496"/>
    </source>
</evidence>
<evidence type="ECO:0000256" key="2">
    <source>
        <dbReference type="ARBA" id="ARBA00004370"/>
    </source>
</evidence>
<protein>
    <submittedName>
        <fullName evidence="11">Uncharacterized protein</fullName>
    </submittedName>
</protein>
<evidence type="ECO:0000256" key="8">
    <source>
        <dbReference type="ARBA" id="ARBA00023242"/>
    </source>
</evidence>
<dbReference type="GO" id="GO:0016020">
    <property type="term" value="C:membrane"/>
    <property type="evidence" value="ECO:0007669"/>
    <property type="project" value="UniProtKB-SubCell"/>
</dbReference>
<dbReference type="Ensembl" id="ENSOSUT00000023643.1">
    <property type="protein sequence ID" value="ENSOSUP00000022942.1"/>
    <property type="gene ID" value="ENSOSUG00000015723.1"/>
</dbReference>
<reference evidence="11" key="2">
    <citation type="submission" date="2025-09" db="UniProtKB">
        <authorList>
            <consortium name="Ensembl"/>
        </authorList>
    </citation>
    <scope>IDENTIFICATION</scope>
</reference>
<organism evidence="11 12">
    <name type="scientific">Otus sunia</name>
    <name type="common">Oriental scops-owl</name>
    <dbReference type="NCBI Taxonomy" id="257818"/>
    <lineage>
        <taxon>Eukaryota</taxon>
        <taxon>Metazoa</taxon>
        <taxon>Chordata</taxon>
        <taxon>Craniata</taxon>
        <taxon>Vertebrata</taxon>
        <taxon>Euteleostomi</taxon>
        <taxon>Archelosauria</taxon>
        <taxon>Archosauria</taxon>
        <taxon>Dinosauria</taxon>
        <taxon>Saurischia</taxon>
        <taxon>Theropoda</taxon>
        <taxon>Coelurosauria</taxon>
        <taxon>Aves</taxon>
        <taxon>Neognathae</taxon>
        <taxon>Neoaves</taxon>
        <taxon>Telluraves</taxon>
        <taxon>Strigiformes</taxon>
        <taxon>Strigidae</taxon>
        <taxon>Otus</taxon>
    </lineage>
</organism>
<evidence type="ECO:0000256" key="5">
    <source>
        <dbReference type="ARBA" id="ARBA00022692"/>
    </source>
</evidence>
<dbReference type="GO" id="GO:0005634">
    <property type="term" value="C:nucleus"/>
    <property type="evidence" value="ECO:0007669"/>
    <property type="project" value="UniProtKB-SubCell"/>
</dbReference>
<dbReference type="GO" id="GO:0036503">
    <property type="term" value="P:ERAD pathway"/>
    <property type="evidence" value="ECO:0007669"/>
    <property type="project" value="InterPro"/>
</dbReference>
<feature type="signal peptide" evidence="10">
    <location>
        <begin position="1"/>
        <end position="29"/>
    </location>
</feature>
<dbReference type="PANTHER" id="PTHR14557">
    <property type="entry name" value="PROTEIN C7ORF21"/>
    <property type="match status" value="1"/>
</dbReference>
<keyword evidence="6" id="KW-1133">Transmembrane helix</keyword>
<dbReference type="PANTHER" id="PTHR14557:SF3">
    <property type="entry name" value="TRANSMEMBRANE AND UBIQUITIN-LIKE DOMAIN-CONTAINING PROTEIN 1"/>
    <property type="match status" value="1"/>
</dbReference>
<evidence type="ECO:0000313" key="12">
    <source>
        <dbReference type="Proteomes" id="UP000694552"/>
    </source>
</evidence>
<feature type="compositionally biased region" description="Low complexity" evidence="9">
    <location>
        <begin position="63"/>
        <end position="72"/>
    </location>
</feature>
<dbReference type="AlphaFoldDB" id="A0A8C8EFN0"/>
<feature type="chain" id="PRO_5034037740" evidence="10">
    <location>
        <begin position="30"/>
        <end position="341"/>
    </location>
</feature>
<evidence type="ECO:0000256" key="10">
    <source>
        <dbReference type="SAM" id="SignalP"/>
    </source>
</evidence>
<keyword evidence="4" id="KW-0963">Cytoplasm</keyword>
<evidence type="ECO:0000256" key="9">
    <source>
        <dbReference type="SAM" id="MobiDB-lite"/>
    </source>
</evidence>
<reference evidence="11" key="1">
    <citation type="submission" date="2025-08" db="UniProtKB">
        <authorList>
            <consortium name="Ensembl"/>
        </authorList>
    </citation>
    <scope>IDENTIFICATION</scope>
</reference>
<comment type="subcellular location">
    <subcellularLocation>
        <location evidence="3">Cytoplasm</location>
    </subcellularLocation>
    <subcellularLocation>
        <location evidence="2">Membrane</location>
    </subcellularLocation>
    <subcellularLocation>
        <location evidence="1">Nucleus</location>
    </subcellularLocation>
</comment>
<evidence type="ECO:0000256" key="4">
    <source>
        <dbReference type="ARBA" id="ARBA00022490"/>
    </source>
</evidence>